<proteinExistence type="predicted"/>
<evidence type="ECO:0000256" key="1">
    <source>
        <dbReference type="SAM" id="MobiDB-lite"/>
    </source>
</evidence>
<dbReference type="AlphaFoldDB" id="A0A392V983"/>
<evidence type="ECO:0000313" key="3">
    <source>
        <dbReference type="Proteomes" id="UP000265520"/>
    </source>
</evidence>
<feature type="compositionally biased region" description="Polar residues" evidence="1">
    <location>
        <begin position="9"/>
        <end position="25"/>
    </location>
</feature>
<accession>A0A392V983</accession>
<dbReference type="Proteomes" id="UP000265520">
    <property type="component" value="Unassembled WGS sequence"/>
</dbReference>
<feature type="non-terminal residue" evidence="2">
    <location>
        <position position="25"/>
    </location>
</feature>
<sequence>MEVPESEENGQAQNESSIPQTRGRK</sequence>
<comment type="caution">
    <text evidence="2">The sequence shown here is derived from an EMBL/GenBank/DDBJ whole genome shotgun (WGS) entry which is preliminary data.</text>
</comment>
<feature type="region of interest" description="Disordered" evidence="1">
    <location>
        <begin position="1"/>
        <end position="25"/>
    </location>
</feature>
<evidence type="ECO:0000313" key="2">
    <source>
        <dbReference type="EMBL" id="MCI83000.1"/>
    </source>
</evidence>
<protein>
    <submittedName>
        <fullName evidence="2">Uncharacterized protein</fullName>
    </submittedName>
</protein>
<organism evidence="2 3">
    <name type="scientific">Trifolium medium</name>
    <dbReference type="NCBI Taxonomy" id="97028"/>
    <lineage>
        <taxon>Eukaryota</taxon>
        <taxon>Viridiplantae</taxon>
        <taxon>Streptophyta</taxon>
        <taxon>Embryophyta</taxon>
        <taxon>Tracheophyta</taxon>
        <taxon>Spermatophyta</taxon>
        <taxon>Magnoliopsida</taxon>
        <taxon>eudicotyledons</taxon>
        <taxon>Gunneridae</taxon>
        <taxon>Pentapetalae</taxon>
        <taxon>rosids</taxon>
        <taxon>fabids</taxon>
        <taxon>Fabales</taxon>
        <taxon>Fabaceae</taxon>
        <taxon>Papilionoideae</taxon>
        <taxon>50 kb inversion clade</taxon>
        <taxon>NPAAA clade</taxon>
        <taxon>Hologalegina</taxon>
        <taxon>IRL clade</taxon>
        <taxon>Trifolieae</taxon>
        <taxon>Trifolium</taxon>
    </lineage>
</organism>
<reference evidence="2 3" key="1">
    <citation type="journal article" date="2018" name="Front. Plant Sci.">
        <title>Red Clover (Trifolium pratense) and Zigzag Clover (T. medium) - A Picture of Genomic Similarities and Differences.</title>
        <authorList>
            <person name="Dluhosova J."/>
            <person name="Istvanek J."/>
            <person name="Nedelnik J."/>
            <person name="Repkova J."/>
        </authorList>
    </citation>
    <scope>NUCLEOTIDE SEQUENCE [LARGE SCALE GENOMIC DNA]</scope>
    <source>
        <strain evidence="3">cv. 10/8</strain>
        <tissue evidence="2">Leaf</tissue>
    </source>
</reference>
<dbReference type="EMBL" id="LXQA011056450">
    <property type="protein sequence ID" value="MCI83000.1"/>
    <property type="molecule type" value="Genomic_DNA"/>
</dbReference>
<name>A0A392V983_9FABA</name>
<keyword evidence="3" id="KW-1185">Reference proteome</keyword>